<organism evidence="1 2">
    <name type="scientific">Pseudoflavonifractor capillosus</name>
    <dbReference type="NCBI Taxonomy" id="106588"/>
    <lineage>
        <taxon>Bacteria</taxon>
        <taxon>Bacillati</taxon>
        <taxon>Bacillota</taxon>
        <taxon>Clostridia</taxon>
        <taxon>Eubacteriales</taxon>
        <taxon>Oscillospiraceae</taxon>
        <taxon>Pseudoflavonifractor</taxon>
    </lineage>
</organism>
<dbReference type="EMBL" id="DYUC01000016">
    <property type="protein sequence ID" value="HJG85765.1"/>
    <property type="molecule type" value="Genomic_DNA"/>
</dbReference>
<reference evidence="1" key="1">
    <citation type="journal article" date="2021" name="PeerJ">
        <title>Extensive microbial diversity within the chicken gut microbiome revealed by metagenomics and culture.</title>
        <authorList>
            <person name="Gilroy R."/>
            <person name="Ravi A."/>
            <person name="Getino M."/>
            <person name="Pursley I."/>
            <person name="Horton D.L."/>
            <person name="Alikhan N.F."/>
            <person name="Baker D."/>
            <person name="Gharbi K."/>
            <person name="Hall N."/>
            <person name="Watson M."/>
            <person name="Adriaenssens E.M."/>
            <person name="Foster-Nyarko E."/>
            <person name="Jarju S."/>
            <person name="Secka A."/>
            <person name="Antonio M."/>
            <person name="Oren A."/>
            <person name="Chaudhuri R.R."/>
            <person name="La Ragione R."/>
            <person name="Hildebrand F."/>
            <person name="Pallen M.J."/>
        </authorList>
    </citation>
    <scope>NUCLEOTIDE SEQUENCE</scope>
    <source>
        <strain evidence="1">CHK179-5677</strain>
    </source>
</reference>
<accession>A0A921MJT9</accession>
<proteinExistence type="predicted"/>
<protein>
    <submittedName>
        <fullName evidence="1">Uncharacterized protein</fullName>
    </submittedName>
</protein>
<reference evidence="1" key="2">
    <citation type="submission" date="2021-09" db="EMBL/GenBank/DDBJ databases">
        <authorList>
            <person name="Gilroy R."/>
        </authorList>
    </citation>
    <scope>NUCLEOTIDE SEQUENCE</scope>
    <source>
        <strain evidence="1">CHK179-5677</strain>
    </source>
</reference>
<name>A0A921MJT9_9FIRM</name>
<gene>
    <name evidence="1" type="ORF">K8V01_01850</name>
</gene>
<dbReference type="Proteomes" id="UP000760668">
    <property type="component" value="Unassembled WGS sequence"/>
</dbReference>
<sequence length="85" mass="8873">MAGTAEKGATYLDRLCHKLYDEPKGAGYRVLDNCRACGGMLETYYCEGRLYLVRCSECGALALAKAGNPVEAAARTLGVGGGHGG</sequence>
<dbReference type="RefSeq" id="WP_295368629.1">
    <property type="nucleotide sequence ID" value="NZ_DYUC01000016.1"/>
</dbReference>
<comment type="caution">
    <text evidence="1">The sequence shown here is derived from an EMBL/GenBank/DDBJ whole genome shotgun (WGS) entry which is preliminary data.</text>
</comment>
<evidence type="ECO:0000313" key="2">
    <source>
        <dbReference type="Proteomes" id="UP000760668"/>
    </source>
</evidence>
<evidence type="ECO:0000313" key="1">
    <source>
        <dbReference type="EMBL" id="HJG85765.1"/>
    </source>
</evidence>
<dbReference type="AlphaFoldDB" id="A0A921MJT9"/>